<dbReference type="EMBL" id="DXCK01000046">
    <property type="protein sequence ID" value="HIZ01247.1"/>
    <property type="molecule type" value="Genomic_DNA"/>
</dbReference>
<accession>A0A9D2A5D8</accession>
<evidence type="ECO:0000313" key="2">
    <source>
        <dbReference type="Proteomes" id="UP000824023"/>
    </source>
</evidence>
<dbReference type="AlphaFoldDB" id="A0A9D2A5D8"/>
<dbReference type="Proteomes" id="UP000824023">
    <property type="component" value="Unassembled WGS sequence"/>
</dbReference>
<comment type="caution">
    <text evidence="1">The sequence shown here is derived from an EMBL/GenBank/DDBJ whole genome shotgun (WGS) entry which is preliminary data.</text>
</comment>
<organism evidence="1 2">
    <name type="scientific">Candidatus Bacteroides merdipullorum</name>
    <dbReference type="NCBI Taxonomy" id="2838474"/>
    <lineage>
        <taxon>Bacteria</taxon>
        <taxon>Pseudomonadati</taxon>
        <taxon>Bacteroidota</taxon>
        <taxon>Bacteroidia</taxon>
        <taxon>Bacteroidales</taxon>
        <taxon>Bacteroidaceae</taxon>
        <taxon>Bacteroides</taxon>
    </lineage>
</organism>
<reference evidence="1" key="2">
    <citation type="submission" date="2021-04" db="EMBL/GenBank/DDBJ databases">
        <authorList>
            <person name="Gilroy R."/>
        </authorList>
    </citation>
    <scope>NUCLEOTIDE SEQUENCE</scope>
    <source>
        <strain evidence="1">ChiHjej12B11-24981</strain>
    </source>
</reference>
<name>A0A9D2A5D8_9BACE</name>
<feature type="non-terminal residue" evidence="1">
    <location>
        <position position="72"/>
    </location>
</feature>
<sequence>MNSTQFHAFFMFKIPLGTAGTNFFCMKIEVCEKCNQMLHLIKVVDEKSAIMECKHCHNRKLYSYDEKEFPKN</sequence>
<protein>
    <submittedName>
        <fullName evidence="1">Uncharacterized protein</fullName>
    </submittedName>
</protein>
<gene>
    <name evidence="1" type="ORF">H9819_03215</name>
</gene>
<reference evidence="1" key="1">
    <citation type="journal article" date="2021" name="PeerJ">
        <title>Extensive microbial diversity within the chicken gut microbiome revealed by metagenomics and culture.</title>
        <authorList>
            <person name="Gilroy R."/>
            <person name="Ravi A."/>
            <person name="Getino M."/>
            <person name="Pursley I."/>
            <person name="Horton D.L."/>
            <person name="Alikhan N.F."/>
            <person name="Baker D."/>
            <person name="Gharbi K."/>
            <person name="Hall N."/>
            <person name="Watson M."/>
            <person name="Adriaenssens E.M."/>
            <person name="Foster-Nyarko E."/>
            <person name="Jarju S."/>
            <person name="Secka A."/>
            <person name="Antonio M."/>
            <person name="Oren A."/>
            <person name="Chaudhuri R.R."/>
            <person name="La Ragione R."/>
            <person name="Hildebrand F."/>
            <person name="Pallen M.J."/>
        </authorList>
    </citation>
    <scope>NUCLEOTIDE SEQUENCE</scope>
    <source>
        <strain evidence="1">ChiHjej12B11-24981</strain>
    </source>
</reference>
<evidence type="ECO:0000313" key="1">
    <source>
        <dbReference type="EMBL" id="HIZ01247.1"/>
    </source>
</evidence>
<proteinExistence type="predicted"/>